<feature type="binding site" evidence="7">
    <location>
        <position position="265"/>
    </location>
    <ligand>
        <name>ATP</name>
        <dbReference type="ChEBI" id="CHEBI:30616"/>
    </ligand>
</feature>
<dbReference type="AlphaFoldDB" id="A0A1H1NNU6"/>
<comment type="similarity">
    <text evidence="7">Belongs to the class-I aminoacyl-tRNA synthetase family. GluQ subfamily.</text>
</comment>
<dbReference type="Pfam" id="PF00749">
    <property type="entry name" value="tRNA-synt_1c"/>
    <property type="match status" value="1"/>
</dbReference>
<dbReference type="InterPro" id="IPR014729">
    <property type="entry name" value="Rossmann-like_a/b/a_fold"/>
</dbReference>
<keyword evidence="1 7" id="KW-0436">Ligase</keyword>
<dbReference type="EMBL" id="LT629759">
    <property type="protein sequence ID" value="SDS00628.1"/>
    <property type="molecule type" value="Genomic_DNA"/>
</dbReference>
<dbReference type="GO" id="GO:0004818">
    <property type="term" value="F:glutamate-tRNA ligase activity"/>
    <property type="evidence" value="ECO:0007669"/>
    <property type="project" value="TreeGrafter"/>
</dbReference>
<comment type="cofactor">
    <cofactor evidence="7">
        <name>Zn(2+)</name>
        <dbReference type="ChEBI" id="CHEBI:29105"/>
    </cofactor>
    <text evidence="7">Binds 1 zinc ion per subunit.</text>
</comment>
<keyword evidence="2 7" id="KW-0479">Metal-binding</keyword>
<dbReference type="GO" id="GO:0005829">
    <property type="term" value="C:cytosol"/>
    <property type="evidence" value="ECO:0007669"/>
    <property type="project" value="TreeGrafter"/>
</dbReference>
<dbReference type="EC" id="6.1.1.-" evidence="7"/>
<name>A0A1H1NNU6_9ACTN</name>
<feature type="binding site" evidence="7">
    <location>
        <position position="117"/>
    </location>
    <ligand>
        <name>Zn(2+)</name>
        <dbReference type="ChEBI" id="CHEBI:29105"/>
    </ligand>
</feature>
<dbReference type="PANTHER" id="PTHR43311">
    <property type="entry name" value="GLUTAMATE--TRNA LIGASE"/>
    <property type="match status" value="1"/>
</dbReference>
<dbReference type="PROSITE" id="PS00178">
    <property type="entry name" value="AA_TRNA_LIGASE_I"/>
    <property type="match status" value="1"/>
</dbReference>
<dbReference type="GO" id="GO:0005524">
    <property type="term" value="F:ATP binding"/>
    <property type="evidence" value="ECO:0007669"/>
    <property type="project" value="UniProtKB-KW"/>
</dbReference>
<evidence type="ECO:0000313" key="10">
    <source>
        <dbReference type="EMBL" id="SDS00628.1"/>
    </source>
</evidence>
<dbReference type="GO" id="GO:0006400">
    <property type="term" value="P:tRNA modification"/>
    <property type="evidence" value="ECO:0007669"/>
    <property type="project" value="InterPro"/>
</dbReference>
<dbReference type="InterPro" id="IPR000924">
    <property type="entry name" value="Glu/Gln-tRNA-synth"/>
</dbReference>
<dbReference type="InterPro" id="IPR022380">
    <property type="entry name" value="Glu-Q_tRNA(Asp)_Synthase"/>
</dbReference>
<evidence type="ECO:0000256" key="8">
    <source>
        <dbReference type="RuleBase" id="RU363037"/>
    </source>
</evidence>
<keyword evidence="6 7" id="KW-0030">Aminoacyl-tRNA synthetase</keyword>
<sequence length="332" mass="36670">MDTLTHTSPSNDCMRLRQPVVGRFAPTPSGKIHLGNVFSALLAWASVRAAGGKMILRIEDLDPRAQNQSVADDLMRDYEWLGLSWDEGPFYQSRRTDAYQEALVTLSGRGLTYPCFCSRAELHAASAPHASDGTFVYQGTCRGLTKEQVAEKSKTRNPAIRLKVPDESSPLAQISVVDRVYGPYSENLARDCGDFLIRRSDGIFAYQLAVVVDDGLMGVTEVVRGRDLLPSAARQTYLGNLLGFGRHEYAHVPLLMGPDGHRLSKRNLDTDVASLREDGLSAKAIIGRLAEAIGVADPGERLTADEFANRFSWESVRRHKSDVVVDEKFFLK</sequence>
<keyword evidence="4 7" id="KW-0862">Zinc</keyword>
<dbReference type="HAMAP" id="MF_01428">
    <property type="entry name" value="Glu_Q_tRNA_synth"/>
    <property type="match status" value="1"/>
</dbReference>
<dbReference type="PANTHER" id="PTHR43311:SF1">
    <property type="entry name" value="GLUTAMYL-Q TRNA(ASP) SYNTHETASE"/>
    <property type="match status" value="1"/>
</dbReference>
<feature type="binding site" evidence="7">
    <location>
        <begin position="23"/>
        <end position="27"/>
    </location>
    <ligand>
        <name>L-glutamate</name>
        <dbReference type="ChEBI" id="CHEBI:29985"/>
    </ligand>
</feature>
<dbReference type="NCBIfam" id="TIGR03838">
    <property type="entry name" value="queuosine_YadB"/>
    <property type="match status" value="1"/>
</dbReference>
<evidence type="ECO:0000256" key="3">
    <source>
        <dbReference type="ARBA" id="ARBA00022741"/>
    </source>
</evidence>
<evidence type="ECO:0000259" key="9">
    <source>
        <dbReference type="Pfam" id="PF00749"/>
    </source>
</evidence>
<feature type="short sequence motif" description="'KMSKS' region" evidence="7">
    <location>
        <begin position="262"/>
        <end position="266"/>
    </location>
</feature>
<evidence type="ECO:0000256" key="1">
    <source>
        <dbReference type="ARBA" id="ARBA00022598"/>
    </source>
</evidence>
<protein>
    <recommendedName>
        <fullName evidence="7">Glutamyl-Q tRNA(Asp) synthetase</fullName>
        <shortName evidence="7">Glu-Q-RSs</shortName>
        <ecNumber evidence="7">6.1.1.-</ecNumber>
    </recommendedName>
</protein>
<evidence type="ECO:0000256" key="6">
    <source>
        <dbReference type="ARBA" id="ARBA00023146"/>
    </source>
</evidence>
<dbReference type="NCBIfam" id="NF004314">
    <property type="entry name" value="PRK05710.1-3"/>
    <property type="match status" value="1"/>
</dbReference>
<dbReference type="InterPro" id="IPR049940">
    <property type="entry name" value="GluQ/Sye"/>
</dbReference>
<accession>A0A1H1NNU6</accession>
<evidence type="ECO:0000256" key="4">
    <source>
        <dbReference type="ARBA" id="ARBA00022833"/>
    </source>
</evidence>
<keyword evidence="8" id="KW-0648">Protein biosynthesis</keyword>
<dbReference type="GO" id="GO:0006424">
    <property type="term" value="P:glutamyl-tRNA aminoacylation"/>
    <property type="evidence" value="ECO:0007669"/>
    <property type="project" value="InterPro"/>
</dbReference>
<evidence type="ECO:0000313" key="11">
    <source>
        <dbReference type="Proteomes" id="UP000199480"/>
    </source>
</evidence>
<feature type="binding site" evidence="7">
    <location>
        <position position="137"/>
    </location>
    <ligand>
        <name>Zn(2+)</name>
        <dbReference type="ChEBI" id="CHEBI:29105"/>
    </ligand>
</feature>
<reference evidence="11" key="1">
    <citation type="submission" date="2016-10" db="EMBL/GenBank/DDBJ databases">
        <authorList>
            <person name="Varghese N."/>
            <person name="Submissions S."/>
        </authorList>
    </citation>
    <scope>NUCLEOTIDE SEQUENCE [LARGE SCALE GENOMIC DNA]</scope>
    <source>
        <strain evidence="11">DSM 22620</strain>
    </source>
</reference>
<dbReference type="GeneID" id="78501253"/>
<dbReference type="GO" id="GO:0008270">
    <property type="term" value="F:zinc ion binding"/>
    <property type="evidence" value="ECO:0007669"/>
    <property type="project" value="UniProtKB-UniRule"/>
</dbReference>
<feature type="binding site" evidence="7">
    <location>
        <position position="141"/>
    </location>
    <ligand>
        <name>Zn(2+)</name>
        <dbReference type="ChEBI" id="CHEBI:29105"/>
    </ligand>
</feature>
<evidence type="ECO:0000256" key="2">
    <source>
        <dbReference type="ARBA" id="ARBA00022723"/>
    </source>
</evidence>
<evidence type="ECO:0000256" key="5">
    <source>
        <dbReference type="ARBA" id="ARBA00022840"/>
    </source>
</evidence>
<dbReference type="Proteomes" id="UP000199480">
    <property type="component" value="Chromosome I"/>
</dbReference>
<dbReference type="InterPro" id="IPR020058">
    <property type="entry name" value="Glu/Gln-tRNA-synth_Ib_cat-dom"/>
</dbReference>
<feature type="short sequence motif" description="'HIGH' region" evidence="7">
    <location>
        <begin position="26"/>
        <end position="36"/>
    </location>
</feature>
<organism evidence="10 11">
    <name type="scientific">Parafannyhessea umbonata</name>
    <dbReference type="NCBI Taxonomy" id="604330"/>
    <lineage>
        <taxon>Bacteria</taxon>
        <taxon>Bacillati</taxon>
        <taxon>Actinomycetota</taxon>
        <taxon>Coriobacteriia</taxon>
        <taxon>Coriobacteriales</taxon>
        <taxon>Atopobiaceae</taxon>
        <taxon>Parafannyhessea</taxon>
    </lineage>
</organism>
<feature type="binding site" evidence="7">
    <location>
        <position position="115"/>
    </location>
    <ligand>
        <name>Zn(2+)</name>
        <dbReference type="ChEBI" id="CHEBI:29105"/>
    </ligand>
</feature>
<evidence type="ECO:0000256" key="7">
    <source>
        <dbReference type="HAMAP-Rule" id="MF_01428"/>
    </source>
</evidence>
<dbReference type="PRINTS" id="PR00987">
    <property type="entry name" value="TRNASYNTHGLU"/>
</dbReference>
<feature type="binding site" evidence="7">
    <location>
        <position position="224"/>
    </location>
    <ligand>
        <name>L-glutamate</name>
        <dbReference type="ChEBI" id="CHEBI:29985"/>
    </ligand>
</feature>
<comment type="function">
    <text evidence="7">Catalyzes the tRNA-independent activation of glutamate in presence of ATP and the subsequent transfer of glutamate onto a tRNA(Asp). Glutamate is transferred on the 2-amino-5-(4,5-dihydroxy-2-cyclopenten-1-yl) moiety of the queuosine in the wobble position of the QUC anticodon.</text>
</comment>
<dbReference type="SUPFAM" id="SSF52374">
    <property type="entry name" value="Nucleotidylyl transferase"/>
    <property type="match status" value="1"/>
</dbReference>
<feature type="domain" description="Glutamyl/glutaminyl-tRNA synthetase class Ib catalytic" evidence="9">
    <location>
        <begin position="20"/>
        <end position="316"/>
    </location>
</feature>
<dbReference type="RefSeq" id="WP_336433200.1">
    <property type="nucleotide sequence ID" value="NZ_LT629759.1"/>
</dbReference>
<keyword evidence="5 7" id="KW-0067">ATP-binding</keyword>
<feature type="binding site" evidence="7">
    <location>
        <position position="59"/>
    </location>
    <ligand>
        <name>L-glutamate</name>
        <dbReference type="ChEBI" id="CHEBI:29985"/>
    </ligand>
</feature>
<dbReference type="InterPro" id="IPR001412">
    <property type="entry name" value="aa-tRNA-synth_I_CS"/>
</dbReference>
<dbReference type="NCBIfam" id="NF004315">
    <property type="entry name" value="PRK05710.1-4"/>
    <property type="match status" value="1"/>
</dbReference>
<feature type="binding site" evidence="7">
    <location>
        <position position="206"/>
    </location>
    <ligand>
        <name>L-glutamate</name>
        <dbReference type="ChEBI" id="CHEBI:29985"/>
    </ligand>
</feature>
<keyword evidence="3 7" id="KW-0547">Nucleotide-binding</keyword>
<proteinExistence type="inferred from homology"/>
<gene>
    <name evidence="7" type="primary">gluQ</name>
    <name evidence="10" type="ORF">SAMN04489857_1923</name>
</gene>
<dbReference type="Gene3D" id="3.40.50.620">
    <property type="entry name" value="HUPs"/>
    <property type="match status" value="1"/>
</dbReference>